<dbReference type="Pfam" id="PF01053">
    <property type="entry name" value="Cys_Met_Meta_PP"/>
    <property type="match status" value="1"/>
</dbReference>
<dbReference type="KEGG" id="hlc:CHINAEXTREME05555"/>
<evidence type="ECO:0000256" key="2">
    <source>
        <dbReference type="ARBA" id="ARBA00009077"/>
    </source>
</evidence>
<name>M0LP16_NATLA</name>
<protein>
    <submittedName>
        <fullName evidence="6">O-acetyl-L-homoserine sulfhydrolase</fullName>
    </submittedName>
    <submittedName>
        <fullName evidence="7">O-acetylhomoserine/O-acetylserine sulfhydrylase</fullName>
    </submittedName>
</protein>
<evidence type="ECO:0000313" key="9">
    <source>
        <dbReference type="Proteomes" id="UP000186547"/>
    </source>
</evidence>
<evidence type="ECO:0000256" key="1">
    <source>
        <dbReference type="ARBA" id="ARBA00001933"/>
    </source>
</evidence>
<dbReference type="NCBIfam" id="TIGR01326">
    <property type="entry name" value="OAH_OAS_sulfhy"/>
    <property type="match status" value="1"/>
</dbReference>
<reference evidence="6 9" key="1">
    <citation type="journal article" date="2011" name="J. Bacteriol.">
        <title>Genome sequence of Halobiforma lacisalsi AJ5, an extremely halophilic archaeon which harbors a bop gene.</title>
        <authorList>
            <person name="Jiang X."/>
            <person name="Wang S."/>
            <person name="Cheng H."/>
            <person name="Huo Y."/>
            <person name="Zhang X."/>
            <person name="Zhu X."/>
            <person name="Han X."/>
            <person name="Ni P."/>
            <person name="Wu M."/>
        </authorList>
    </citation>
    <scope>NUCLEOTIDE SEQUENCE [LARGE SCALE GENOMIC DNA]</scope>
    <source>
        <strain evidence="6 9">AJ5</strain>
    </source>
</reference>
<dbReference type="Gene3D" id="3.40.640.10">
    <property type="entry name" value="Type I PLP-dependent aspartate aminotransferase-like (Major domain)"/>
    <property type="match status" value="1"/>
</dbReference>
<evidence type="ECO:0000256" key="4">
    <source>
        <dbReference type="ARBA" id="ARBA00022898"/>
    </source>
</evidence>
<dbReference type="GO" id="GO:0003961">
    <property type="term" value="F:O-acetylhomoserine aminocarboxypropyltransferase activity"/>
    <property type="evidence" value="ECO:0007669"/>
    <property type="project" value="TreeGrafter"/>
</dbReference>
<feature type="region of interest" description="Disordered" evidence="5">
    <location>
        <begin position="1"/>
        <end position="37"/>
    </location>
</feature>
<dbReference type="GO" id="GO:0006535">
    <property type="term" value="P:cysteine biosynthetic process from serine"/>
    <property type="evidence" value="ECO:0007669"/>
    <property type="project" value="TreeGrafter"/>
</dbReference>
<dbReference type="GO" id="GO:0004124">
    <property type="term" value="F:cysteine synthase activity"/>
    <property type="evidence" value="ECO:0007669"/>
    <property type="project" value="TreeGrafter"/>
</dbReference>
<dbReference type="AlphaFoldDB" id="M0LP16"/>
<dbReference type="GO" id="GO:0071269">
    <property type="term" value="P:L-homocysteine biosynthetic process"/>
    <property type="evidence" value="ECO:0007669"/>
    <property type="project" value="TreeGrafter"/>
</dbReference>
<organism evidence="7 8">
    <name type="scientific">Natronobacterium lacisalsi AJ5</name>
    <dbReference type="NCBI Taxonomy" id="358396"/>
    <lineage>
        <taxon>Archaea</taxon>
        <taxon>Methanobacteriati</taxon>
        <taxon>Methanobacteriota</taxon>
        <taxon>Stenosarchaea group</taxon>
        <taxon>Halobacteria</taxon>
        <taxon>Halobacteriales</taxon>
        <taxon>Natrialbaceae</taxon>
        <taxon>Natronobacterium</taxon>
    </lineage>
</organism>
<dbReference type="GeneID" id="30920569"/>
<dbReference type="InterPro" id="IPR015421">
    <property type="entry name" value="PyrdxlP-dep_Trfase_major"/>
</dbReference>
<dbReference type="Proteomes" id="UP000011555">
    <property type="component" value="Unassembled WGS sequence"/>
</dbReference>
<evidence type="ECO:0000313" key="6">
    <source>
        <dbReference type="EMBL" id="APW97270.1"/>
    </source>
</evidence>
<sequence>MSDDASDGDDADPTSRGFGTRSVHAGQGPDPATGARATPIHQTTSYVFEDADTAAARYALEDDGYIYSRIANPTVRTLEKRLATLEGGAGAVATGSGMAALDAATLLLATAGDNVVCSTDTYGGTTTYLSTTATRRDIEPRFVPTLEYDAYEAAIDGDTAFVHVETIGNPSLVTPDFERLADLAHDHGVPLVVDNTFATPALCRPLEHGADVVWESTTKWLHGSGTTIGGVLVDGGSFPWGEHGYDELAGQNHAYPDVDFSRDFPEAPFAAAARYRSLRTLGNQQSPFDAWQTLQGLESLPLRVERHCENAAIVAEYLADHEDVAWVTYPGLESHPTHDNAARYLEDFGGMIAFGLETGAGDGETAARGGYEAGKTFCESVELASFLANIGDAKTLVTHPASTTHGQLSPEEQKEAGVTPDLVRLSVGIEDPEDILADLEQAIDRATRATRATRASGASADPEPSTRPSEEGE</sequence>
<evidence type="ECO:0000256" key="3">
    <source>
        <dbReference type="ARBA" id="ARBA00022679"/>
    </source>
</evidence>
<dbReference type="GO" id="GO:0005737">
    <property type="term" value="C:cytoplasm"/>
    <property type="evidence" value="ECO:0007669"/>
    <property type="project" value="TreeGrafter"/>
</dbReference>
<dbReference type="Gene3D" id="3.90.1150.10">
    <property type="entry name" value="Aspartate Aminotransferase, domain 1"/>
    <property type="match status" value="1"/>
</dbReference>
<dbReference type="eggNOG" id="arCOG00061">
    <property type="taxonomic scope" value="Archaea"/>
</dbReference>
<accession>M0LP16</accession>
<dbReference type="GO" id="GO:0019346">
    <property type="term" value="P:transsulfuration"/>
    <property type="evidence" value="ECO:0007669"/>
    <property type="project" value="InterPro"/>
</dbReference>
<proteinExistence type="inferred from homology"/>
<dbReference type="GO" id="GO:0030170">
    <property type="term" value="F:pyridoxal phosphate binding"/>
    <property type="evidence" value="ECO:0007669"/>
    <property type="project" value="InterPro"/>
</dbReference>
<dbReference type="FunFam" id="3.40.640.10:FF:000035">
    <property type="entry name" value="O-succinylhomoserine sulfhydrylase"/>
    <property type="match status" value="1"/>
</dbReference>
<keyword evidence="8" id="KW-1185">Reference proteome</keyword>
<comment type="cofactor">
    <cofactor evidence="1">
        <name>pyridoxal 5'-phosphate</name>
        <dbReference type="ChEBI" id="CHEBI:597326"/>
    </cofactor>
</comment>
<evidence type="ECO:0000256" key="5">
    <source>
        <dbReference type="SAM" id="MobiDB-lite"/>
    </source>
</evidence>
<dbReference type="PATRIC" id="fig|358396.7.peg.1789"/>
<dbReference type="InterPro" id="IPR015424">
    <property type="entry name" value="PyrdxlP-dep_Trfase"/>
</dbReference>
<evidence type="ECO:0000313" key="8">
    <source>
        <dbReference type="Proteomes" id="UP000011555"/>
    </source>
</evidence>
<dbReference type="EMBL" id="CP019285">
    <property type="protein sequence ID" value="APW97270.1"/>
    <property type="molecule type" value="Genomic_DNA"/>
</dbReference>
<gene>
    <name evidence="7" type="ORF">C445_08829</name>
    <name evidence="6" type="ORF">CHINAEXTREME_05555</name>
</gene>
<reference evidence="6" key="3">
    <citation type="submission" date="2017-01" db="EMBL/GenBank/DDBJ databases">
        <authorList>
            <person name="Mah S.A."/>
            <person name="Swanson W.J."/>
            <person name="Moy G.W."/>
            <person name="Vacquier V.D."/>
        </authorList>
    </citation>
    <scope>NUCLEOTIDE SEQUENCE</scope>
    <source>
        <strain evidence="6">AJ5</strain>
    </source>
</reference>
<dbReference type="SUPFAM" id="SSF53383">
    <property type="entry name" value="PLP-dependent transferases"/>
    <property type="match status" value="1"/>
</dbReference>
<keyword evidence="3" id="KW-0808">Transferase</keyword>
<dbReference type="CDD" id="cd00614">
    <property type="entry name" value="CGS_like"/>
    <property type="match status" value="1"/>
</dbReference>
<dbReference type="PANTHER" id="PTHR43797">
    <property type="entry name" value="HOMOCYSTEINE/CYSTEINE SYNTHASE"/>
    <property type="match status" value="1"/>
</dbReference>
<dbReference type="GO" id="GO:0016787">
    <property type="term" value="F:hydrolase activity"/>
    <property type="evidence" value="ECO:0007669"/>
    <property type="project" value="UniProtKB-KW"/>
</dbReference>
<dbReference type="PIRSF" id="PIRSF001434">
    <property type="entry name" value="CGS"/>
    <property type="match status" value="1"/>
</dbReference>
<comment type="similarity">
    <text evidence="2">Belongs to the trans-sulfuration enzymes family.</text>
</comment>
<dbReference type="Proteomes" id="UP000186547">
    <property type="component" value="Chromosome"/>
</dbReference>
<feature type="compositionally biased region" description="Acidic residues" evidence="5">
    <location>
        <begin position="1"/>
        <end position="12"/>
    </location>
</feature>
<reference evidence="7 8" key="2">
    <citation type="journal article" date="2014" name="PLoS Genet.">
        <title>Phylogenetically driven sequencing of extremely halophilic archaea reveals strategies for static and dynamic osmo-response.</title>
        <authorList>
            <person name="Becker E.A."/>
            <person name="Seitzer P.M."/>
            <person name="Tritt A."/>
            <person name="Larsen D."/>
            <person name="Krusor M."/>
            <person name="Yao A.I."/>
            <person name="Wu D."/>
            <person name="Madern D."/>
            <person name="Eisen J.A."/>
            <person name="Darling A.E."/>
            <person name="Facciotti M.T."/>
        </authorList>
    </citation>
    <scope>NUCLEOTIDE SEQUENCE [LARGE SCALE GENOMIC DNA]</scope>
    <source>
        <strain evidence="7 8">AJ5</strain>
    </source>
</reference>
<evidence type="ECO:0000313" key="7">
    <source>
        <dbReference type="EMBL" id="EMA33780.1"/>
    </source>
</evidence>
<dbReference type="EMBL" id="AOLZ01000034">
    <property type="protein sequence ID" value="EMA33780.1"/>
    <property type="molecule type" value="Genomic_DNA"/>
</dbReference>
<dbReference type="RefSeq" id="WP_007141489.1">
    <property type="nucleotide sequence ID" value="NZ_AOLZ01000034.1"/>
</dbReference>
<keyword evidence="6" id="KW-0378">Hydrolase</keyword>
<dbReference type="InterPro" id="IPR000277">
    <property type="entry name" value="Cys/Met-Metab_PyrdxlP-dep_enz"/>
</dbReference>
<keyword evidence="4" id="KW-0663">Pyridoxal phosphate</keyword>
<dbReference type="InterPro" id="IPR006235">
    <property type="entry name" value="OAc-hSer/O-AcSer_sulfhydrylase"/>
</dbReference>
<feature type="region of interest" description="Disordered" evidence="5">
    <location>
        <begin position="447"/>
        <end position="473"/>
    </location>
</feature>
<dbReference type="PANTHER" id="PTHR43797:SF2">
    <property type="entry name" value="HOMOCYSTEINE_CYSTEINE SYNTHASE"/>
    <property type="match status" value="1"/>
</dbReference>
<dbReference type="STRING" id="358396.CHINAEXTREME_05555"/>
<dbReference type="InterPro" id="IPR015422">
    <property type="entry name" value="PyrdxlP-dep_Trfase_small"/>
</dbReference>